<evidence type="ECO:0008006" key="2">
    <source>
        <dbReference type="Google" id="ProtNLM"/>
    </source>
</evidence>
<organism evidence="1">
    <name type="scientific">hydrothermal vent metagenome</name>
    <dbReference type="NCBI Taxonomy" id="652676"/>
    <lineage>
        <taxon>unclassified sequences</taxon>
        <taxon>metagenomes</taxon>
        <taxon>ecological metagenomes</taxon>
    </lineage>
</organism>
<accession>A0A3B0V729</accession>
<sequence length="66" mass="7650">GDTQITDFGINFGLSLPVVRFSSLDFGFQMGTRGTLTNNLIQENYFKLYFGISFNDNRWFLQPKFN</sequence>
<proteinExistence type="predicted"/>
<evidence type="ECO:0000313" key="1">
    <source>
        <dbReference type="EMBL" id="VAW27784.1"/>
    </source>
</evidence>
<protein>
    <recommendedName>
        <fullName evidence="2">Bacterial surface antigen (D15) domain-containing protein</fullName>
    </recommendedName>
</protein>
<name>A0A3B0V729_9ZZZZ</name>
<dbReference type="EMBL" id="UOES01000303">
    <property type="protein sequence ID" value="VAW27784.1"/>
    <property type="molecule type" value="Genomic_DNA"/>
</dbReference>
<dbReference type="AlphaFoldDB" id="A0A3B0V729"/>
<gene>
    <name evidence="1" type="ORF">MNBD_BACTEROID06-1433</name>
</gene>
<feature type="non-terminal residue" evidence="1">
    <location>
        <position position="1"/>
    </location>
</feature>
<reference evidence="1" key="1">
    <citation type="submission" date="2018-06" db="EMBL/GenBank/DDBJ databases">
        <authorList>
            <person name="Zhirakovskaya E."/>
        </authorList>
    </citation>
    <scope>NUCLEOTIDE SEQUENCE</scope>
</reference>